<evidence type="ECO:0000256" key="12">
    <source>
        <dbReference type="ARBA" id="ARBA00023146"/>
    </source>
</evidence>
<comment type="subunit">
    <text evidence="4 15">Monomer.</text>
</comment>
<dbReference type="InterPro" id="IPR023586">
    <property type="entry name" value="Ile-tRNA-ligase_type2"/>
</dbReference>
<organism evidence="18 19">
    <name type="scientific">Candidatus Berkelbacteria bacterium CG_4_10_14_0_2_um_filter_35_9_33_12</name>
    <dbReference type="NCBI Taxonomy" id="1974499"/>
    <lineage>
        <taxon>Bacteria</taxon>
        <taxon>Candidatus Berkelbacteria</taxon>
    </lineage>
</organism>
<comment type="cofactor">
    <cofactor evidence="1 15">
        <name>Zn(2+)</name>
        <dbReference type="ChEBI" id="CHEBI:29105"/>
    </cofactor>
</comment>
<accession>A0A2M7W476</accession>
<dbReference type="GO" id="GO:0000049">
    <property type="term" value="F:tRNA binding"/>
    <property type="evidence" value="ECO:0007669"/>
    <property type="project" value="InterPro"/>
</dbReference>
<keyword evidence="9 15" id="KW-0862">Zinc</keyword>
<dbReference type="HAMAP" id="MF_02003">
    <property type="entry name" value="Ile_tRNA_synth_type2"/>
    <property type="match status" value="1"/>
</dbReference>
<proteinExistence type="inferred from homology"/>
<evidence type="ECO:0000256" key="7">
    <source>
        <dbReference type="ARBA" id="ARBA00022723"/>
    </source>
</evidence>
<dbReference type="InterPro" id="IPR013155">
    <property type="entry name" value="M/V/L/I-tRNA-synth_anticd-bd"/>
</dbReference>
<dbReference type="GO" id="GO:0004822">
    <property type="term" value="F:isoleucine-tRNA ligase activity"/>
    <property type="evidence" value="ECO:0007669"/>
    <property type="project" value="UniProtKB-UniRule"/>
</dbReference>
<dbReference type="Gene3D" id="1.10.730.10">
    <property type="entry name" value="Isoleucyl-tRNA Synthetase, Domain 1"/>
    <property type="match status" value="1"/>
</dbReference>
<dbReference type="GO" id="GO:0005737">
    <property type="term" value="C:cytoplasm"/>
    <property type="evidence" value="ECO:0007669"/>
    <property type="project" value="UniProtKB-SubCell"/>
</dbReference>
<dbReference type="GO" id="GO:0002161">
    <property type="term" value="F:aminoacyl-tRNA deacylase activity"/>
    <property type="evidence" value="ECO:0007669"/>
    <property type="project" value="InterPro"/>
</dbReference>
<gene>
    <name evidence="15" type="primary">ileS</name>
    <name evidence="18" type="ORF">COX60_01635</name>
</gene>
<dbReference type="Gene3D" id="3.40.50.620">
    <property type="entry name" value="HUPs"/>
    <property type="match status" value="2"/>
</dbReference>
<dbReference type="SUPFAM" id="SSF47323">
    <property type="entry name" value="Anticodon-binding domain of a subclass of class I aminoacyl-tRNA synthetases"/>
    <property type="match status" value="1"/>
</dbReference>
<keyword evidence="6 15" id="KW-0436">Ligase</keyword>
<evidence type="ECO:0000256" key="2">
    <source>
        <dbReference type="ARBA" id="ARBA00004496"/>
    </source>
</evidence>
<dbReference type="Pfam" id="PF08264">
    <property type="entry name" value="Anticodon_1"/>
    <property type="match status" value="1"/>
</dbReference>
<keyword evidence="7 15" id="KW-0479">Metal-binding</keyword>
<dbReference type="Pfam" id="PF00133">
    <property type="entry name" value="tRNA-synt_1"/>
    <property type="match status" value="1"/>
</dbReference>
<evidence type="ECO:0000256" key="6">
    <source>
        <dbReference type="ARBA" id="ARBA00022598"/>
    </source>
</evidence>
<dbReference type="NCBIfam" id="TIGR00392">
    <property type="entry name" value="ileS"/>
    <property type="match status" value="1"/>
</dbReference>
<dbReference type="SUPFAM" id="SSF52374">
    <property type="entry name" value="Nucleotidylyl transferase"/>
    <property type="match status" value="1"/>
</dbReference>
<comment type="catalytic activity">
    <reaction evidence="14 15">
        <text>tRNA(Ile) + L-isoleucine + ATP = L-isoleucyl-tRNA(Ile) + AMP + diphosphate</text>
        <dbReference type="Rhea" id="RHEA:11060"/>
        <dbReference type="Rhea" id="RHEA-COMP:9666"/>
        <dbReference type="Rhea" id="RHEA-COMP:9695"/>
        <dbReference type="ChEBI" id="CHEBI:30616"/>
        <dbReference type="ChEBI" id="CHEBI:33019"/>
        <dbReference type="ChEBI" id="CHEBI:58045"/>
        <dbReference type="ChEBI" id="CHEBI:78442"/>
        <dbReference type="ChEBI" id="CHEBI:78528"/>
        <dbReference type="ChEBI" id="CHEBI:456215"/>
        <dbReference type="EC" id="6.1.1.5"/>
    </reaction>
</comment>
<evidence type="ECO:0000256" key="5">
    <source>
        <dbReference type="ARBA" id="ARBA00022490"/>
    </source>
</evidence>
<dbReference type="GO" id="GO:0008270">
    <property type="term" value="F:zinc ion binding"/>
    <property type="evidence" value="ECO:0007669"/>
    <property type="project" value="UniProtKB-UniRule"/>
</dbReference>
<dbReference type="CDD" id="cd07961">
    <property type="entry name" value="Anticodon_Ia_Ile_ABEc"/>
    <property type="match status" value="1"/>
</dbReference>
<dbReference type="Pfam" id="PF19302">
    <property type="entry name" value="DUF5915"/>
    <property type="match status" value="1"/>
</dbReference>
<evidence type="ECO:0000313" key="19">
    <source>
        <dbReference type="Proteomes" id="UP000230137"/>
    </source>
</evidence>
<evidence type="ECO:0000313" key="18">
    <source>
        <dbReference type="EMBL" id="PJA20476.1"/>
    </source>
</evidence>
<comment type="function">
    <text evidence="13 15">Catalyzes the attachment of isoleucine to tRNA(Ile). As IleRS can inadvertently accommodate and process structurally similar amino acids such as valine, to avoid such errors it has two additional distinct tRNA(Ile)-dependent editing activities. One activity is designated as 'pretransfer' editing and involves the hydrolysis of activated Val-AMP. The other activity is designated 'posttransfer' editing and involves deacylation of mischarged Val-tRNA(Ile).</text>
</comment>
<dbReference type="FunFam" id="3.40.50.620:FF:000075">
    <property type="entry name" value="Isoleucine--tRNA ligase"/>
    <property type="match status" value="1"/>
</dbReference>
<feature type="short sequence motif" description="'KMSKS' region" evidence="15">
    <location>
        <begin position="600"/>
        <end position="604"/>
    </location>
</feature>
<comment type="caution">
    <text evidence="18">The sequence shown here is derived from an EMBL/GenBank/DDBJ whole genome shotgun (WGS) entry which is preliminary data.</text>
</comment>
<dbReference type="PRINTS" id="PR00984">
    <property type="entry name" value="TRNASYNTHILE"/>
</dbReference>
<dbReference type="InterPro" id="IPR014729">
    <property type="entry name" value="Rossmann-like_a/b/a_fold"/>
</dbReference>
<dbReference type="PROSITE" id="PS00178">
    <property type="entry name" value="AA_TRNA_LIGASE_I"/>
    <property type="match status" value="1"/>
</dbReference>
<dbReference type="InterPro" id="IPR002300">
    <property type="entry name" value="aa-tRNA-synth_Ia"/>
</dbReference>
<evidence type="ECO:0000256" key="11">
    <source>
        <dbReference type="ARBA" id="ARBA00022917"/>
    </source>
</evidence>
<evidence type="ECO:0000259" key="17">
    <source>
        <dbReference type="Pfam" id="PF08264"/>
    </source>
</evidence>
<feature type="domain" description="Aminoacyl-tRNA synthetase class Ia" evidence="16">
    <location>
        <begin position="19"/>
        <end position="638"/>
    </location>
</feature>
<reference evidence="19" key="1">
    <citation type="submission" date="2017-09" db="EMBL/GenBank/DDBJ databases">
        <title>Depth-based differentiation of microbial function through sediment-hosted aquifers and enrichment of novel symbionts in the deep terrestrial subsurface.</title>
        <authorList>
            <person name="Probst A.J."/>
            <person name="Ladd B."/>
            <person name="Jarett J.K."/>
            <person name="Geller-Mcgrath D.E."/>
            <person name="Sieber C.M.K."/>
            <person name="Emerson J.B."/>
            <person name="Anantharaman K."/>
            <person name="Thomas B.C."/>
            <person name="Malmstrom R."/>
            <person name="Stieglmeier M."/>
            <person name="Klingl A."/>
            <person name="Woyke T."/>
            <person name="Ryan C.M."/>
            <person name="Banfield J.F."/>
        </authorList>
    </citation>
    <scope>NUCLEOTIDE SEQUENCE [LARGE SCALE GENOMIC DNA]</scope>
</reference>
<evidence type="ECO:0000256" key="10">
    <source>
        <dbReference type="ARBA" id="ARBA00022840"/>
    </source>
</evidence>
<name>A0A2M7W476_9BACT</name>
<dbReference type="GO" id="GO:0005524">
    <property type="term" value="F:ATP binding"/>
    <property type="evidence" value="ECO:0007669"/>
    <property type="project" value="UniProtKB-UniRule"/>
</dbReference>
<dbReference type="EC" id="6.1.1.5" evidence="15"/>
<dbReference type="InterPro" id="IPR001412">
    <property type="entry name" value="aa-tRNA-synth_I_CS"/>
</dbReference>
<feature type="short sequence motif" description="'HIGH' region" evidence="15">
    <location>
        <begin position="49"/>
        <end position="59"/>
    </location>
</feature>
<evidence type="ECO:0000259" key="16">
    <source>
        <dbReference type="Pfam" id="PF00133"/>
    </source>
</evidence>
<dbReference type="Proteomes" id="UP000230137">
    <property type="component" value="Unassembled WGS sequence"/>
</dbReference>
<dbReference type="AlphaFoldDB" id="A0A2M7W476"/>
<dbReference type="EMBL" id="PFQF01000027">
    <property type="protein sequence ID" value="PJA20476.1"/>
    <property type="molecule type" value="Genomic_DNA"/>
</dbReference>
<keyword evidence="11 15" id="KW-0648">Protein biosynthesis</keyword>
<evidence type="ECO:0000256" key="15">
    <source>
        <dbReference type="HAMAP-Rule" id="MF_02003"/>
    </source>
</evidence>
<evidence type="ECO:0000256" key="1">
    <source>
        <dbReference type="ARBA" id="ARBA00001947"/>
    </source>
</evidence>
<dbReference type="InterPro" id="IPR002301">
    <property type="entry name" value="Ile-tRNA-ligase"/>
</dbReference>
<keyword evidence="12 15" id="KW-0030">Aminoacyl-tRNA synthetase</keyword>
<keyword evidence="5 15" id="KW-0963">Cytoplasm</keyword>
<comment type="subcellular location">
    <subcellularLocation>
        <location evidence="2 15">Cytoplasm</location>
    </subcellularLocation>
</comment>
<dbReference type="SUPFAM" id="SSF50677">
    <property type="entry name" value="ValRS/IleRS/LeuRS editing domain"/>
    <property type="match status" value="1"/>
</dbReference>
<keyword evidence="8 15" id="KW-0547">Nucleotide-binding</keyword>
<evidence type="ECO:0000256" key="4">
    <source>
        <dbReference type="ARBA" id="ARBA00011245"/>
    </source>
</evidence>
<dbReference type="PANTHER" id="PTHR42780:SF1">
    <property type="entry name" value="ISOLEUCINE--TRNA LIGASE, CYTOPLASMIC"/>
    <property type="match status" value="1"/>
</dbReference>
<comment type="similarity">
    <text evidence="3 15">Belongs to the class-I aminoacyl-tRNA synthetase family. IleS type 2 subfamily.</text>
</comment>
<evidence type="ECO:0000256" key="8">
    <source>
        <dbReference type="ARBA" id="ARBA00022741"/>
    </source>
</evidence>
<feature type="binding site" evidence="15">
    <location>
        <position position="603"/>
    </location>
    <ligand>
        <name>ATP</name>
        <dbReference type="ChEBI" id="CHEBI:30616"/>
    </ligand>
</feature>
<dbReference type="InterPro" id="IPR009008">
    <property type="entry name" value="Val/Leu/Ile-tRNA-synth_edit"/>
</dbReference>
<dbReference type="CDD" id="cd00818">
    <property type="entry name" value="IleRS_core"/>
    <property type="match status" value="1"/>
</dbReference>
<evidence type="ECO:0000256" key="9">
    <source>
        <dbReference type="ARBA" id="ARBA00022833"/>
    </source>
</evidence>
<sequence>MKFKPFDLNTPPAELEKKIVDYWKKNKIFEKSVEQRKSAPLFSFYDGPPFATGTPHYGHIVASAIKDVIPRYKTMKGFRVDRKWGWDCHGLPIENIVEKKLAIKKKKEIYLLTVEKFNATAKKQVLKYVDAWEKVIERLGRWVDMKNSYKTMDLNYMESVWWVFKQLWDKNLIYENYRSLYICPRCETTLAQSEVAEGYRETQDISVIAKFKILNEQNSYFLAWTTTPWTLLGNSALAVGKEIQYVEIKIDNENYILAKDRLSEIEEKYQLVKSFKSNKIIGKRYLPLIEYYLDKKNIKNIENAYQVVEADFVTTDEGTGIVHIAPAFGEEDLMLSKAKKLPLFQHIGMDGIIDKNIPVFGNLNVKDPEDFHKTDIEIIKYLAEKNLLFKKEKYTHSYPHCWRCETPLLNYATNSFFVSVEKIKEKALKNQSEIQWIPKHIKAGRFGKWLEGARDWSISRQRFWASTIPVWQCKNLHQKVFGSIADLEKISQSKIIDLHKEFMDKIEFPCPECQEKMKRVEDVLDCWFESGSMPFAQLHYPFENRQEFNDRFPADFIAEGIDQTRTWFYYLHIIASAIENKYAFKNVIVNGIVLAENGKKMSKRLNNYPDPMVMIDKYSADVLRYYLLSSSVVTAENINFSEGELADNFRHFYRMLKNSYGFFLLYSYLNRIDVNRLSKFQSENILDKWIISKLNLLIKKITFDLDKYRLNKACRLIPEFIDDLSNWYIRRSRKRFWKNNDQNDLNCAISTLYDTLVALAKIIAPIMPFIAEEIFCNLTAQESVHLENYPEYNEEKINNNLIDEMERVRNLVSVGLAWRLENKIKIKQPLLTAKYSGNKLNSDLEKIMADELNVKKVELDKNVELIEIDGTITDELKKEGQSREIVRIIQEMRKKAGYNYDDQIRVYIENSQEIFGQFVVDIEGETISKIVESKIDQPDKEENYQGTLVQIKKC</sequence>
<evidence type="ECO:0000256" key="3">
    <source>
        <dbReference type="ARBA" id="ARBA00007078"/>
    </source>
</evidence>
<comment type="domain">
    <text evidence="15">IleRS has two distinct active sites: one for aminoacylation and one for editing. The misactivated valine is translocated from the active site to the editing site, which sterically excludes the correctly activated isoleucine. The single editing site contains two valyl binding pockets, one specific for each substrate (Val-AMP or Val-tRNA(Ile)).</text>
</comment>
<keyword evidence="10 15" id="KW-0067">ATP-binding</keyword>
<feature type="domain" description="Methionyl/Valyl/Leucyl/Isoleucyl-tRNA synthetase anticodon-binding" evidence="17">
    <location>
        <begin position="687"/>
        <end position="830"/>
    </location>
</feature>
<dbReference type="GO" id="GO:0006428">
    <property type="term" value="P:isoleucyl-tRNA aminoacylation"/>
    <property type="evidence" value="ECO:0007669"/>
    <property type="project" value="UniProtKB-UniRule"/>
</dbReference>
<dbReference type="PANTHER" id="PTHR42780">
    <property type="entry name" value="SOLEUCYL-TRNA SYNTHETASE"/>
    <property type="match status" value="1"/>
</dbReference>
<dbReference type="InterPro" id="IPR033709">
    <property type="entry name" value="Anticodon_Ile_ABEc"/>
</dbReference>
<protein>
    <recommendedName>
        <fullName evidence="15">Isoleucine--tRNA ligase</fullName>
        <ecNumber evidence="15">6.1.1.5</ecNumber>
    </recommendedName>
    <alternativeName>
        <fullName evidence="15">Isoleucyl-tRNA synthetase</fullName>
        <shortName evidence="15">IleRS</shortName>
    </alternativeName>
</protein>
<evidence type="ECO:0000256" key="14">
    <source>
        <dbReference type="ARBA" id="ARBA00048359"/>
    </source>
</evidence>
<dbReference type="FunFam" id="3.40.50.620:FF:000063">
    <property type="entry name" value="Isoleucine--tRNA ligase"/>
    <property type="match status" value="1"/>
</dbReference>
<evidence type="ECO:0000256" key="13">
    <source>
        <dbReference type="ARBA" id="ARBA00025217"/>
    </source>
</evidence>
<dbReference type="InterPro" id="IPR009080">
    <property type="entry name" value="tRNAsynth_Ia_anticodon-bd"/>
</dbReference>